<dbReference type="PANTHER" id="PTHR32347">
    <property type="entry name" value="EFFLUX SYSTEM COMPONENT YKNX-RELATED"/>
    <property type="match status" value="1"/>
</dbReference>
<organism evidence="4 5">
    <name type="scientific">Candidatus Thiodiazotropha taylori</name>
    <dbReference type="NCBI Taxonomy" id="2792791"/>
    <lineage>
        <taxon>Bacteria</taxon>
        <taxon>Pseudomonadati</taxon>
        <taxon>Pseudomonadota</taxon>
        <taxon>Gammaproteobacteria</taxon>
        <taxon>Chromatiales</taxon>
        <taxon>Sedimenticolaceae</taxon>
        <taxon>Candidatus Thiodiazotropha</taxon>
    </lineage>
</organism>
<keyword evidence="2 3" id="KW-0175">Coiled coil</keyword>
<dbReference type="Proteomes" id="UP000770889">
    <property type="component" value="Unassembled WGS sequence"/>
</dbReference>
<evidence type="ECO:0000256" key="3">
    <source>
        <dbReference type="SAM" id="Coils"/>
    </source>
</evidence>
<dbReference type="Gene3D" id="1.10.287.470">
    <property type="entry name" value="Helix hairpin bin"/>
    <property type="match status" value="1"/>
</dbReference>
<name>A0A944MBD7_9GAMM</name>
<comment type="subcellular location">
    <subcellularLocation>
        <location evidence="1">Cell envelope</location>
    </subcellularLocation>
</comment>
<evidence type="ECO:0000313" key="4">
    <source>
        <dbReference type="EMBL" id="MBT2990861.1"/>
    </source>
</evidence>
<comment type="caution">
    <text evidence="4">The sequence shown here is derived from an EMBL/GenBank/DDBJ whole genome shotgun (WGS) entry which is preliminary data.</text>
</comment>
<dbReference type="Gene3D" id="2.40.30.170">
    <property type="match status" value="1"/>
</dbReference>
<accession>A0A944MBD7</accession>
<dbReference type="InterPro" id="IPR029016">
    <property type="entry name" value="GAF-like_dom_sf"/>
</dbReference>
<evidence type="ECO:0000256" key="2">
    <source>
        <dbReference type="ARBA" id="ARBA00023054"/>
    </source>
</evidence>
<evidence type="ECO:0000256" key="1">
    <source>
        <dbReference type="ARBA" id="ARBA00004196"/>
    </source>
</evidence>
<proteinExistence type="predicted"/>
<dbReference type="Gene3D" id="3.30.450.40">
    <property type="match status" value="1"/>
</dbReference>
<dbReference type="AlphaFoldDB" id="A0A944MBD7"/>
<gene>
    <name evidence="4" type="ORF">KME65_18030</name>
</gene>
<dbReference type="PANTHER" id="PTHR32347:SF23">
    <property type="entry name" value="BLL5650 PROTEIN"/>
    <property type="match status" value="1"/>
</dbReference>
<protein>
    <submittedName>
        <fullName evidence="4">Efflux RND transporter periplasmic adaptor subunit</fullName>
    </submittedName>
</protein>
<evidence type="ECO:0000313" key="5">
    <source>
        <dbReference type="Proteomes" id="UP000770889"/>
    </source>
</evidence>
<dbReference type="GO" id="GO:0030313">
    <property type="term" value="C:cell envelope"/>
    <property type="evidence" value="ECO:0007669"/>
    <property type="project" value="UniProtKB-SubCell"/>
</dbReference>
<dbReference type="Gene3D" id="2.40.50.100">
    <property type="match status" value="1"/>
</dbReference>
<dbReference type="SUPFAM" id="SSF55781">
    <property type="entry name" value="GAF domain-like"/>
    <property type="match status" value="1"/>
</dbReference>
<sequence>MPASSRVVIQQWLKQLCRLVSGIQSAIVIEKGTEEPGRISVVRWPEEMEPGKVLLKIALKALETRRQMIVPAAGQATQGSDHIAMPLILGEQPMVAVALRMNRRSADKQKAALQALQWSLHWLQLLLKQTGGSQPAAAHWIARLTEGPLASARAVELFAERFQCDRVTLALGDPRRLEISATYPRIEIKRETGLVRAIKEAMFEAIDQQAPLYYPAVNAERDLLLRCQQNLAEMVGRATLCTIPLQAAERPVGALLLERHRAQPFTPAEQAESLQAAGLIGLLLYQQQRNERPLHHLIRERLGNGLKRRLGPQGLWLKLGLTGLVAVLVFSGVVKGDYRIDARANLEGRIQRVITSPFDGYLQDVAVKAGDIVTEGALLCQLDDKDLTLEQAKWRSELAKLEREQREAMAAHERSKVAVLKAQGQQLRAELELVEMKLERSRIKAPLTGVIVSGDLTQSLGIPLKRGEELFKIAPLDRYRVMLQVDERDIADVQVGQSGQLRLAGYPHLDHAFTVKRILPLASAFEGSYLFTLEAELTDRDEHLRPGLQGVAKIDAGKRSLLWLATHRVVDWLRLQLWRWWG</sequence>
<dbReference type="SUPFAM" id="SSF111369">
    <property type="entry name" value="HlyD-like secretion proteins"/>
    <property type="match status" value="1"/>
</dbReference>
<reference evidence="4 5" key="1">
    <citation type="submission" date="2021-05" db="EMBL/GenBank/DDBJ databases">
        <title>Genetic and Functional Diversity in Clade A Lucinid endosymbionts from the Bahamas.</title>
        <authorList>
            <person name="Giani N.M."/>
            <person name="Engel A.S."/>
            <person name="Campbell B.J."/>
        </authorList>
    </citation>
    <scope>NUCLEOTIDE SEQUENCE [LARGE SCALE GENOMIC DNA]</scope>
    <source>
        <strain evidence="4">LUC16012Gg_MoonRockCtena</strain>
    </source>
</reference>
<dbReference type="InterPro" id="IPR050465">
    <property type="entry name" value="UPF0194_transport"/>
</dbReference>
<feature type="coiled-coil region" evidence="3">
    <location>
        <begin position="384"/>
        <end position="437"/>
    </location>
</feature>
<dbReference type="EMBL" id="JAHHGM010000022">
    <property type="protein sequence ID" value="MBT2990861.1"/>
    <property type="molecule type" value="Genomic_DNA"/>
</dbReference>